<keyword evidence="2" id="KW-0378">Hydrolase</keyword>
<dbReference type="InterPro" id="IPR019288">
    <property type="entry name" value="3'-5'_exonuclease_PolB-like"/>
</dbReference>
<dbReference type="Pfam" id="PF10108">
    <property type="entry name" value="DNA_pol_B_exo2"/>
    <property type="match status" value="1"/>
</dbReference>
<dbReference type="EMBL" id="LNQR01000068">
    <property type="protein sequence ID" value="KWT84419.1"/>
    <property type="molecule type" value="Genomic_DNA"/>
</dbReference>
<organism evidence="2 3">
    <name type="scientific">Candidatus Magnetominusculus xianensis</name>
    <dbReference type="NCBI Taxonomy" id="1748249"/>
    <lineage>
        <taxon>Bacteria</taxon>
        <taxon>Pseudomonadati</taxon>
        <taxon>Nitrospirota</taxon>
        <taxon>Nitrospiria</taxon>
        <taxon>Nitrospirales</taxon>
        <taxon>Nitrospiraceae</taxon>
        <taxon>Candidatus Magnetominusculus</taxon>
    </lineage>
</organism>
<proteinExistence type="predicted"/>
<dbReference type="Proteomes" id="UP000060487">
    <property type="component" value="Unassembled WGS sequence"/>
</dbReference>
<protein>
    <submittedName>
        <fullName evidence="2">3'-5' exonuclease</fullName>
    </submittedName>
</protein>
<gene>
    <name evidence="2" type="ORF">ASN18_1914</name>
</gene>
<evidence type="ECO:0000259" key="1">
    <source>
        <dbReference type="Pfam" id="PF10108"/>
    </source>
</evidence>
<name>A0ABR5SGL7_9BACT</name>
<keyword evidence="2" id="KW-0540">Nuclease</keyword>
<dbReference type="Gene3D" id="3.30.420.10">
    <property type="entry name" value="Ribonuclease H-like superfamily/Ribonuclease H"/>
    <property type="match status" value="1"/>
</dbReference>
<dbReference type="InterPro" id="IPR012337">
    <property type="entry name" value="RNaseH-like_sf"/>
</dbReference>
<evidence type="ECO:0000313" key="3">
    <source>
        <dbReference type="Proteomes" id="UP000060487"/>
    </source>
</evidence>
<accession>A0ABR5SGL7</accession>
<sequence>MSRVIFDIETAGADLESFDPEVQDYLLKLAKTEDEIQLVKESLSFYPSTAEIVAIGMLNPDTGKGVVYYQAPEDNSAEAVPELIPDLIEEDGITYRPGTEQEIIAGFWDVIRKYDKFVTFNGRGFDCPFIMIRSAVHNVKPTRDLMPNRYGNEHIDLLDKLTFFGAARRRFSMDMWCRTFGIKSPKSDGVTGYDVKEMFNAGRHKEIAVYCAGDLWATRELLFKWEGYIKYPPDGLKNGLKSG</sequence>
<reference evidence="2 3" key="1">
    <citation type="submission" date="2015-11" db="EMBL/GenBank/DDBJ databases">
        <authorList>
            <person name="Lin W."/>
        </authorList>
    </citation>
    <scope>NUCLEOTIDE SEQUENCE [LARGE SCALE GENOMIC DNA]</scope>
    <source>
        <strain evidence="2 3">HCH-1</strain>
    </source>
</reference>
<feature type="domain" description="Predicted 3'-5' exonuclease PolB-like" evidence="1">
    <location>
        <begin position="98"/>
        <end position="218"/>
    </location>
</feature>
<dbReference type="SUPFAM" id="SSF53098">
    <property type="entry name" value="Ribonuclease H-like"/>
    <property type="match status" value="1"/>
</dbReference>
<comment type="caution">
    <text evidence="2">The sequence shown here is derived from an EMBL/GenBank/DDBJ whole genome shotgun (WGS) entry which is preliminary data.</text>
</comment>
<evidence type="ECO:0000313" key="2">
    <source>
        <dbReference type="EMBL" id="KWT84419.1"/>
    </source>
</evidence>
<dbReference type="GO" id="GO:0004527">
    <property type="term" value="F:exonuclease activity"/>
    <property type="evidence" value="ECO:0007669"/>
    <property type="project" value="UniProtKB-KW"/>
</dbReference>
<dbReference type="InterPro" id="IPR036397">
    <property type="entry name" value="RNaseH_sf"/>
</dbReference>
<keyword evidence="2" id="KW-0269">Exonuclease</keyword>
<dbReference type="RefSeq" id="WP_085052527.1">
    <property type="nucleotide sequence ID" value="NZ_LNQR01000068.1"/>
</dbReference>
<keyword evidence="3" id="KW-1185">Reference proteome</keyword>